<reference evidence="1" key="1">
    <citation type="submission" date="2022-07" db="EMBL/GenBank/DDBJ databases">
        <title>Isolation, identification, and degradation of a PFOSA degrading strain from sewage treatment plant.</title>
        <authorList>
            <person name="Zhang L."/>
            <person name="Huo Y."/>
        </authorList>
    </citation>
    <scope>NUCLEOTIDE SEQUENCE</scope>
    <source>
        <strain evidence="1">C1</strain>
    </source>
</reference>
<evidence type="ECO:0000313" key="1">
    <source>
        <dbReference type="EMBL" id="UUC44824.1"/>
    </source>
</evidence>
<dbReference type="EMBL" id="CP101751">
    <property type="protein sequence ID" value="UUC44824.1"/>
    <property type="molecule type" value="Genomic_DNA"/>
</dbReference>
<keyword evidence="2" id="KW-1185">Reference proteome</keyword>
<proteinExistence type="predicted"/>
<dbReference type="RefSeq" id="WP_256550509.1">
    <property type="nucleotide sequence ID" value="NZ_CP101751.1"/>
</dbReference>
<dbReference type="Proteomes" id="UP001059844">
    <property type="component" value="Chromosome"/>
</dbReference>
<gene>
    <name evidence="1" type="ORF">NOX80_14455</name>
</gene>
<sequence>MIHLIGTKEKLGIEFSILDNKNLTGNAKIWVGNAFFGTNEDVIFLKGYLLNGLKELLNARVIDSPIFQTFSNYKLKNIFYYLKHNLDCKKEAINTYPYLIHFGTFTDDYIVFAFSYQNSIYILWKIINKHSIFKDIQASKKGIHLFKTSKEELQVIISQLEIFLENQLKD</sequence>
<accession>A0ABY5ITZ4</accession>
<protein>
    <submittedName>
        <fullName evidence="1">Uncharacterized protein</fullName>
    </submittedName>
</protein>
<evidence type="ECO:0000313" key="2">
    <source>
        <dbReference type="Proteomes" id="UP001059844"/>
    </source>
</evidence>
<organism evidence="1 2">
    <name type="scientific">Flavobacterium cerinum</name>
    <dbReference type="NCBI Taxonomy" id="2502784"/>
    <lineage>
        <taxon>Bacteria</taxon>
        <taxon>Pseudomonadati</taxon>
        <taxon>Bacteroidota</taxon>
        <taxon>Flavobacteriia</taxon>
        <taxon>Flavobacteriales</taxon>
        <taxon>Flavobacteriaceae</taxon>
        <taxon>Flavobacterium</taxon>
    </lineage>
</organism>
<name>A0ABY5ITZ4_9FLAO</name>